<keyword evidence="5" id="KW-1185">Reference proteome</keyword>
<feature type="domain" description="Glycosyl transferase family 1" evidence="3">
    <location>
        <begin position="187"/>
        <end position="349"/>
    </location>
</feature>
<sequence>MKISILSYDLSHNCLGRAHVLAKALQRLYDVEIIGPIFGDGIWEPVAGDFNYVSVPGGMYPRFASSARKMLELIDGDVIYAVKPRPTSYGIGLLKKLSSKLPLVLDVDDWEVGFHLQSKSQFFIEFCSSMRSPNGLAYTYLMEKLAFLANDITVSSTFLQNKFGGIIVPHGRDTEAFDPQKFNGQLFRKKYGFTNEKLIMFFGTPRPHKGVEDIIEAVKKIERRDLKVVIVGANDDEYSRKLKRLETNNIQIFGMQPFSKIPEFLSMADMVVLPQHSTPSAVGQVPAKVFDAMAMAKPIVATNVSDLSKILDGCGLIVEPGNIGALSDNIRWILDNENEAQMLGNKAREKCIKEYSWNAMEKALSGIFDKYQ</sequence>
<evidence type="ECO:0000313" key="5">
    <source>
        <dbReference type="Proteomes" id="UP000033033"/>
    </source>
</evidence>
<keyword evidence="1" id="KW-0328">Glycosyltransferase</keyword>
<dbReference type="STRING" id="1434108.MSBRM_2724"/>
<dbReference type="CDD" id="cd03794">
    <property type="entry name" value="GT4_WbuB-like"/>
    <property type="match status" value="1"/>
</dbReference>
<evidence type="ECO:0000259" key="3">
    <source>
        <dbReference type="Pfam" id="PF00534"/>
    </source>
</evidence>
<dbReference type="HOGENOM" id="CLU_686400_0_0_2"/>
<dbReference type="SUPFAM" id="SSF53756">
    <property type="entry name" value="UDP-Glycosyltransferase/glycogen phosphorylase"/>
    <property type="match status" value="1"/>
</dbReference>
<dbReference type="PANTHER" id="PTHR12526:SF629">
    <property type="entry name" value="TEICHURONIC ACID BIOSYNTHESIS GLYCOSYLTRANSFERASE TUAH-RELATED"/>
    <property type="match status" value="1"/>
</dbReference>
<dbReference type="PATRIC" id="fig|1434108.4.peg.3478"/>
<organism evidence="4 5">
    <name type="scientific">Methanosarcina barkeri MS</name>
    <dbReference type="NCBI Taxonomy" id="1434108"/>
    <lineage>
        <taxon>Archaea</taxon>
        <taxon>Methanobacteriati</taxon>
        <taxon>Methanobacteriota</taxon>
        <taxon>Stenosarchaea group</taxon>
        <taxon>Methanomicrobia</taxon>
        <taxon>Methanosarcinales</taxon>
        <taxon>Methanosarcinaceae</taxon>
        <taxon>Methanosarcina</taxon>
    </lineage>
</organism>
<dbReference type="Proteomes" id="UP000033033">
    <property type="component" value="Chromosome"/>
</dbReference>
<dbReference type="GO" id="GO:0016757">
    <property type="term" value="F:glycosyltransferase activity"/>
    <property type="evidence" value="ECO:0007669"/>
    <property type="project" value="UniProtKB-KW"/>
</dbReference>
<dbReference type="PANTHER" id="PTHR12526">
    <property type="entry name" value="GLYCOSYLTRANSFERASE"/>
    <property type="match status" value="1"/>
</dbReference>
<dbReference type="EMBL" id="CP009528">
    <property type="protein sequence ID" value="AKB55722.1"/>
    <property type="molecule type" value="Genomic_DNA"/>
</dbReference>
<dbReference type="GeneID" id="24846030"/>
<evidence type="ECO:0000313" key="4">
    <source>
        <dbReference type="EMBL" id="AKB55722.1"/>
    </source>
</evidence>
<dbReference type="InterPro" id="IPR001296">
    <property type="entry name" value="Glyco_trans_1"/>
</dbReference>
<evidence type="ECO:0000256" key="1">
    <source>
        <dbReference type="ARBA" id="ARBA00022676"/>
    </source>
</evidence>
<gene>
    <name evidence="4" type="ORF">MSBRM_2724</name>
</gene>
<protein>
    <submittedName>
        <fullName evidence="4">Glycosyl transferase, group 1</fullName>
    </submittedName>
</protein>
<dbReference type="KEGG" id="mby:MSBRM_2724"/>
<dbReference type="Pfam" id="PF00534">
    <property type="entry name" value="Glycos_transf_1"/>
    <property type="match status" value="1"/>
</dbReference>
<dbReference type="Gene3D" id="3.40.50.2000">
    <property type="entry name" value="Glycogen Phosphorylase B"/>
    <property type="match status" value="2"/>
</dbReference>
<dbReference type="RefSeq" id="WP_048121356.1">
    <property type="nucleotide sequence ID" value="NZ_CP009528.1"/>
</dbReference>
<dbReference type="AlphaFoldDB" id="A0A0E3QVW6"/>
<proteinExistence type="predicted"/>
<keyword evidence="2 4" id="KW-0808">Transferase</keyword>
<reference evidence="4 5" key="1">
    <citation type="submission" date="2014-07" db="EMBL/GenBank/DDBJ databases">
        <title>Methanogenic archaea and the global carbon cycle.</title>
        <authorList>
            <person name="Henriksen J.R."/>
            <person name="Luke J."/>
            <person name="Reinhart S."/>
            <person name="Benedict M.N."/>
            <person name="Youngblut N.D."/>
            <person name="Metcalf M.E."/>
            <person name="Whitaker R.J."/>
            <person name="Metcalf W.W."/>
        </authorList>
    </citation>
    <scope>NUCLEOTIDE SEQUENCE [LARGE SCALE GENOMIC DNA]</scope>
    <source>
        <strain evidence="4 5">MS</strain>
    </source>
</reference>
<evidence type="ECO:0000256" key="2">
    <source>
        <dbReference type="ARBA" id="ARBA00022679"/>
    </source>
</evidence>
<name>A0A0E3QVW6_METBA</name>
<accession>A0A0E3QVW6</accession>